<dbReference type="InterPro" id="IPR013766">
    <property type="entry name" value="Thioredoxin_domain"/>
</dbReference>
<dbReference type="PROSITE" id="PS51352">
    <property type="entry name" value="THIOREDOXIN_2"/>
    <property type="match status" value="1"/>
</dbReference>
<dbReference type="GO" id="GO:0016491">
    <property type="term" value="F:oxidoreductase activity"/>
    <property type="evidence" value="ECO:0007669"/>
    <property type="project" value="InterPro"/>
</dbReference>
<feature type="domain" description="Thioredoxin" evidence="2">
    <location>
        <begin position="16"/>
        <end position="171"/>
    </location>
</feature>
<dbReference type="InterPro" id="IPR050455">
    <property type="entry name" value="Tpx_Peroxidase_subfamily"/>
</dbReference>
<evidence type="ECO:0000259" key="2">
    <source>
        <dbReference type="PROSITE" id="PS51352"/>
    </source>
</evidence>
<organism evidence="3 4">
    <name type="scientific">Halomicrobium zhouii</name>
    <dbReference type="NCBI Taxonomy" id="767519"/>
    <lineage>
        <taxon>Archaea</taxon>
        <taxon>Methanobacteriati</taxon>
        <taxon>Methanobacteriota</taxon>
        <taxon>Stenosarchaea group</taxon>
        <taxon>Halobacteria</taxon>
        <taxon>Halobacteriales</taxon>
        <taxon>Haloarculaceae</taxon>
        <taxon>Halomicrobium</taxon>
    </lineage>
</organism>
<name>A0A1I6M7L5_9EURY</name>
<keyword evidence="4" id="KW-1185">Reference proteome</keyword>
<dbReference type="PANTHER" id="PTHR43110:SF1">
    <property type="entry name" value="THIOL PEROXIDASE"/>
    <property type="match status" value="1"/>
</dbReference>
<gene>
    <name evidence="3" type="ORF">SAMN05216559_3880</name>
</gene>
<dbReference type="OrthoDB" id="334647at2157"/>
<dbReference type="InterPro" id="IPR036249">
    <property type="entry name" value="Thioredoxin-like_sf"/>
</dbReference>
<keyword evidence="1" id="KW-0676">Redox-active center</keyword>
<protein>
    <submittedName>
        <fullName evidence="3">Peroxiredoxin</fullName>
    </submittedName>
</protein>
<dbReference type="Gene3D" id="3.40.30.10">
    <property type="entry name" value="Glutaredoxin"/>
    <property type="match status" value="1"/>
</dbReference>
<dbReference type="STRING" id="767519.SAMN05216559_3880"/>
<dbReference type="EMBL" id="FOZK01000005">
    <property type="protein sequence ID" value="SFS11502.1"/>
    <property type="molecule type" value="Genomic_DNA"/>
</dbReference>
<dbReference type="SUPFAM" id="SSF52833">
    <property type="entry name" value="Thioredoxin-like"/>
    <property type="match status" value="1"/>
</dbReference>
<dbReference type="RefSeq" id="WP_089818838.1">
    <property type="nucleotide sequence ID" value="NZ_FOZK01000005.1"/>
</dbReference>
<evidence type="ECO:0000313" key="4">
    <source>
        <dbReference type="Proteomes" id="UP000199062"/>
    </source>
</evidence>
<dbReference type="PANTHER" id="PTHR43110">
    <property type="entry name" value="THIOL PEROXIDASE"/>
    <property type="match status" value="1"/>
</dbReference>
<reference evidence="3 4" key="1">
    <citation type="submission" date="2016-10" db="EMBL/GenBank/DDBJ databases">
        <authorList>
            <person name="de Groot N.N."/>
        </authorList>
    </citation>
    <scope>NUCLEOTIDE SEQUENCE [LARGE SCALE GENOMIC DNA]</scope>
    <source>
        <strain evidence="3 4">CGMCC 1.10457</strain>
    </source>
</reference>
<accession>A0A1I6M7L5</accession>
<evidence type="ECO:0000313" key="3">
    <source>
        <dbReference type="EMBL" id="SFS11502.1"/>
    </source>
</evidence>
<dbReference type="AlphaFoldDB" id="A0A1I6M7L5"/>
<proteinExistence type="predicted"/>
<evidence type="ECO:0000256" key="1">
    <source>
        <dbReference type="ARBA" id="ARBA00023284"/>
    </source>
</evidence>
<dbReference type="GO" id="GO:0016209">
    <property type="term" value="F:antioxidant activity"/>
    <property type="evidence" value="ECO:0007669"/>
    <property type="project" value="InterPro"/>
</dbReference>
<dbReference type="InterPro" id="IPR000866">
    <property type="entry name" value="AhpC/TSA"/>
</dbReference>
<sequence>MELDFDVVDLGPADHPEEGDQAPEFTRPLVNDEYWEDVALSDLVEREDGPTVLVFHPMDGAFPATYVWKEIVDREWHDDATVVGLSISTPYAHKDLIEKRGLGDDYALYSDPAADVAEEYGIAHELDGMAGVVEPRPAVFVLDSERTVEYAWVATEWPDFPDYDDVEAQLA</sequence>
<dbReference type="Pfam" id="PF00578">
    <property type="entry name" value="AhpC-TSA"/>
    <property type="match status" value="1"/>
</dbReference>
<dbReference type="Proteomes" id="UP000199062">
    <property type="component" value="Unassembled WGS sequence"/>
</dbReference>